<dbReference type="Proteomes" id="UP000095767">
    <property type="component" value="Unassembled WGS sequence"/>
</dbReference>
<reference evidence="1 2" key="1">
    <citation type="submission" date="2016-09" db="EMBL/GenBank/DDBJ databases">
        <title>The draft genome of Dichanthelium oligosanthes: A C3 panicoid grass species.</title>
        <authorList>
            <person name="Studer A.J."/>
            <person name="Schnable J.C."/>
            <person name="Brutnell T.P."/>
        </authorList>
    </citation>
    <scope>NUCLEOTIDE SEQUENCE [LARGE SCALE GENOMIC DNA]</scope>
    <source>
        <strain evidence="2">cv. Kellogg 1175</strain>
        <tissue evidence="1">Leaf</tissue>
    </source>
</reference>
<protein>
    <submittedName>
        <fullName evidence="1">Uncharacterized protein</fullName>
    </submittedName>
</protein>
<sequence>MYSMAAASQGIAIRLSLAKPNSSWDIRLSVLLRRAAFSPTLPFFATSWPSDLGTDHGQFLPFFSLSRNWGALIDLEMLCL</sequence>
<name>A0A1E5UX63_9POAL</name>
<comment type="caution">
    <text evidence="1">The sequence shown here is derived from an EMBL/GenBank/DDBJ whole genome shotgun (WGS) entry which is preliminary data.</text>
</comment>
<accession>A0A1E5UX63</accession>
<evidence type="ECO:0000313" key="2">
    <source>
        <dbReference type="Proteomes" id="UP000095767"/>
    </source>
</evidence>
<keyword evidence="2" id="KW-1185">Reference proteome</keyword>
<dbReference type="EMBL" id="LWDX02060064">
    <property type="protein sequence ID" value="OEL17394.1"/>
    <property type="molecule type" value="Genomic_DNA"/>
</dbReference>
<gene>
    <name evidence="1" type="ORF">BAE44_0021588</name>
</gene>
<dbReference type="AlphaFoldDB" id="A0A1E5UX63"/>
<evidence type="ECO:0000313" key="1">
    <source>
        <dbReference type="EMBL" id="OEL17394.1"/>
    </source>
</evidence>
<proteinExistence type="predicted"/>
<organism evidence="1 2">
    <name type="scientific">Dichanthelium oligosanthes</name>
    <dbReference type="NCBI Taxonomy" id="888268"/>
    <lineage>
        <taxon>Eukaryota</taxon>
        <taxon>Viridiplantae</taxon>
        <taxon>Streptophyta</taxon>
        <taxon>Embryophyta</taxon>
        <taxon>Tracheophyta</taxon>
        <taxon>Spermatophyta</taxon>
        <taxon>Magnoliopsida</taxon>
        <taxon>Liliopsida</taxon>
        <taxon>Poales</taxon>
        <taxon>Poaceae</taxon>
        <taxon>PACMAD clade</taxon>
        <taxon>Panicoideae</taxon>
        <taxon>Panicodae</taxon>
        <taxon>Paniceae</taxon>
        <taxon>Dichantheliinae</taxon>
        <taxon>Dichanthelium</taxon>
    </lineage>
</organism>